<keyword evidence="1 5" id="KW-0349">Heme</keyword>
<dbReference type="GO" id="GO:0071949">
    <property type="term" value="F:FAD binding"/>
    <property type="evidence" value="ECO:0007669"/>
    <property type="project" value="TreeGrafter"/>
</dbReference>
<dbReference type="GO" id="GO:0046210">
    <property type="term" value="P:nitric oxide catabolic process"/>
    <property type="evidence" value="ECO:0007669"/>
    <property type="project" value="TreeGrafter"/>
</dbReference>
<evidence type="ECO:0000256" key="4">
    <source>
        <dbReference type="ARBA" id="ARBA00023004"/>
    </source>
</evidence>
<proteinExistence type="inferred from homology"/>
<dbReference type="PANTHER" id="PTHR43396">
    <property type="entry name" value="FLAVOHEMOPROTEIN"/>
    <property type="match status" value="1"/>
</dbReference>
<dbReference type="RefSeq" id="WP_057841782.1">
    <property type="nucleotide sequence ID" value="NZ_LLYA01000013.1"/>
</dbReference>
<dbReference type="InterPro" id="IPR012292">
    <property type="entry name" value="Globin/Proto"/>
</dbReference>
<dbReference type="GO" id="GO:0020037">
    <property type="term" value="F:heme binding"/>
    <property type="evidence" value="ECO:0007669"/>
    <property type="project" value="InterPro"/>
</dbReference>
<dbReference type="OrthoDB" id="3213438at2"/>
<dbReference type="PANTHER" id="PTHR43396:SF3">
    <property type="entry name" value="FLAVOHEMOPROTEIN"/>
    <property type="match status" value="1"/>
</dbReference>
<dbReference type="CDD" id="cd12131">
    <property type="entry name" value="HGbI-like"/>
    <property type="match status" value="1"/>
</dbReference>
<evidence type="ECO:0000256" key="3">
    <source>
        <dbReference type="ARBA" id="ARBA00022723"/>
    </source>
</evidence>
<dbReference type="GO" id="GO:0019825">
    <property type="term" value="F:oxygen binding"/>
    <property type="evidence" value="ECO:0007669"/>
    <property type="project" value="InterPro"/>
</dbReference>
<dbReference type="InterPro" id="IPR009050">
    <property type="entry name" value="Globin-like_sf"/>
</dbReference>
<gene>
    <name evidence="7" type="ORF">CQ13_15505</name>
</gene>
<name>A0A0R3NBJ6_9BRAD</name>
<evidence type="ECO:0000256" key="2">
    <source>
        <dbReference type="ARBA" id="ARBA00022621"/>
    </source>
</evidence>
<comment type="caution">
    <text evidence="7">The sequence shown here is derived from an EMBL/GenBank/DDBJ whole genome shotgun (WGS) entry which is preliminary data.</text>
</comment>
<organism evidence="7 8">
    <name type="scientific">Bradyrhizobium retamae</name>
    <dbReference type="NCBI Taxonomy" id="1300035"/>
    <lineage>
        <taxon>Bacteria</taxon>
        <taxon>Pseudomonadati</taxon>
        <taxon>Pseudomonadota</taxon>
        <taxon>Alphaproteobacteria</taxon>
        <taxon>Hyphomicrobiales</taxon>
        <taxon>Nitrobacteraceae</taxon>
        <taxon>Bradyrhizobium</taxon>
    </lineage>
</organism>
<protein>
    <submittedName>
        <fullName evidence="7">Hemin receptor</fullName>
    </submittedName>
</protein>
<evidence type="ECO:0000313" key="7">
    <source>
        <dbReference type="EMBL" id="KRR29752.1"/>
    </source>
</evidence>
<dbReference type="AlphaFoldDB" id="A0A0R3NBJ6"/>
<evidence type="ECO:0000256" key="5">
    <source>
        <dbReference type="RuleBase" id="RU000356"/>
    </source>
</evidence>
<keyword evidence="3" id="KW-0479">Metal-binding</keyword>
<keyword evidence="2 5" id="KW-0561">Oxygen transport</keyword>
<comment type="similarity">
    <text evidence="5">Belongs to the globin family.</text>
</comment>
<dbReference type="Pfam" id="PF00042">
    <property type="entry name" value="Globin"/>
    <property type="match status" value="1"/>
</dbReference>
<dbReference type="Gene3D" id="1.10.490.10">
    <property type="entry name" value="Globins"/>
    <property type="match status" value="1"/>
</dbReference>
<keyword evidence="7" id="KW-0675">Receptor</keyword>
<evidence type="ECO:0000259" key="6">
    <source>
        <dbReference type="PROSITE" id="PS01033"/>
    </source>
</evidence>
<dbReference type="GO" id="GO:0008941">
    <property type="term" value="F:nitric oxide dioxygenase NAD(P)H activity"/>
    <property type="evidence" value="ECO:0007669"/>
    <property type="project" value="TreeGrafter"/>
</dbReference>
<dbReference type="GO" id="GO:0005344">
    <property type="term" value="F:oxygen carrier activity"/>
    <property type="evidence" value="ECO:0007669"/>
    <property type="project" value="UniProtKB-KW"/>
</dbReference>
<evidence type="ECO:0000313" key="8">
    <source>
        <dbReference type="Proteomes" id="UP000052023"/>
    </source>
</evidence>
<dbReference type="SUPFAM" id="SSF46458">
    <property type="entry name" value="Globin-like"/>
    <property type="match status" value="1"/>
</dbReference>
<dbReference type="InterPro" id="IPR000971">
    <property type="entry name" value="Globin"/>
</dbReference>
<feature type="domain" description="Globin" evidence="6">
    <location>
        <begin position="1"/>
        <end position="135"/>
    </location>
</feature>
<reference evidence="7 8" key="1">
    <citation type="submission" date="2014-03" db="EMBL/GenBank/DDBJ databases">
        <title>Bradyrhizobium valentinum sp. nov., isolated from effective nodules of Lupinus mariae-josephae, a lupine endemic of basic-lime soils in Eastern Spain.</title>
        <authorList>
            <person name="Duran D."/>
            <person name="Rey L."/>
            <person name="Navarro A."/>
            <person name="Busquets A."/>
            <person name="Imperial J."/>
            <person name="Ruiz-Argueso T."/>
        </authorList>
    </citation>
    <scope>NUCLEOTIDE SEQUENCE [LARGE SCALE GENOMIC DNA]</scope>
    <source>
        <strain evidence="7 8">Ro19</strain>
    </source>
</reference>
<dbReference type="GO" id="GO:0046872">
    <property type="term" value="F:metal ion binding"/>
    <property type="evidence" value="ECO:0007669"/>
    <property type="project" value="UniProtKB-KW"/>
</dbReference>
<accession>A0A0R3NBJ6</accession>
<keyword evidence="8" id="KW-1185">Reference proteome</keyword>
<keyword evidence="5" id="KW-0813">Transport</keyword>
<keyword evidence="4" id="KW-0408">Iron</keyword>
<dbReference type="Proteomes" id="UP000052023">
    <property type="component" value="Unassembled WGS sequence"/>
</dbReference>
<dbReference type="GO" id="GO:0071500">
    <property type="term" value="P:cellular response to nitrosative stress"/>
    <property type="evidence" value="ECO:0007669"/>
    <property type="project" value="TreeGrafter"/>
</dbReference>
<evidence type="ECO:0000256" key="1">
    <source>
        <dbReference type="ARBA" id="ARBA00022617"/>
    </source>
</evidence>
<dbReference type="PROSITE" id="PS01033">
    <property type="entry name" value="GLOBIN"/>
    <property type="match status" value="1"/>
</dbReference>
<sequence length="146" mass="16157">MSPETKELLKSTWAKVVPISDVAAGLFYERLFTLDPSLQRLFKNADMKEQRRKLVQALSAVINSVDDLPSLVPTLEILGRNHIRYGVEDRHYDTVGAALLWTLEQGLKEAWTPAAKSAWVVAYSTVSGVMRDVAAASRENATAQAI</sequence>
<dbReference type="EMBL" id="LLYA01000013">
    <property type="protein sequence ID" value="KRR29752.1"/>
    <property type="molecule type" value="Genomic_DNA"/>
</dbReference>